<dbReference type="SMART" id="SM00184">
    <property type="entry name" value="RING"/>
    <property type="match status" value="1"/>
</dbReference>
<evidence type="ECO:0000256" key="3">
    <source>
        <dbReference type="ARBA" id="ARBA00004906"/>
    </source>
</evidence>
<dbReference type="GO" id="GO:0005783">
    <property type="term" value="C:endoplasmic reticulum"/>
    <property type="evidence" value="ECO:0007669"/>
    <property type="project" value="InterPro"/>
</dbReference>
<evidence type="ECO:0000313" key="15">
    <source>
        <dbReference type="WBParaSite" id="PgR075_g061_t01"/>
    </source>
</evidence>
<comment type="subcellular location">
    <subcellularLocation>
        <location evidence="2">Endomembrane system</location>
    </subcellularLocation>
</comment>
<comment type="pathway">
    <text evidence="3">Protein modification; protein ubiquitination.</text>
</comment>
<dbReference type="GO" id="GO:0008270">
    <property type="term" value="F:zinc ion binding"/>
    <property type="evidence" value="ECO:0007669"/>
    <property type="project" value="UniProtKB-KW"/>
</dbReference>
<comment type="catalytic activity">
    <reaction evidence="1">
        <text>S-ubiquitinyl-[E2 ubiquitin-conjugating enzyme]-L-cysteine + [acceptor protein]-L-lysine = [E2 ubiquitin-conjugating enzyme]-L-cysteine + N(6)-ubiquitinyl-[acceptor protein]-L-lysine.</text>
        <dbReference type="EC" id="2.3.2.27"/>
    </reaction>
</comment>
<evidence type="ECO:0000256" key="4">
    <source>
        <dbReference type="ARBA" id="ARBA00012483"/>
    </source>
</evidence>
<evidence type="ECO:0000256" key="11">
    <source>
        <dbReference type="PROSITE-ProRule" id="PRU00175"/>
    </source>
</evidence>
<accession>A0A915C097</accession>
<dbReference type="EC" id="2.3.2.27" evidence="4"/>
<dbReference type="Proteomes" id="UP000887569">
    <property type="component" value="Unplaced"/>
</dbReference>
<evidence type="ECO:0000259" key="13">
    <source>
        <dbReference type="PROSITE" id="PS50089"/>
    </source>
</evidence>
<keyword evidence="8" id="KW-0833">Ubl conjugation pathway</keyword>
<keyword evidence="9" id="KW-0862">Zinc</keyword>
<evidence type="ECO:0000256" key="2">
    <source>
        <dbReference type="ARBA" id="ARBA00004308"/>
    </source>
</evidence>
<dbReference type="InterPro" id="IPR001841">
    <property type="entry name" value="Znf_RING"/>
</dbReference>
<dbReference type="WBParaSite" id="PgR075_g061_t01">
    <property type="protein sequence ID" value="PgR075_g061_t01"/>
    <property type="gene ID" value="PgR075_g061"/>
</dbReference>
<feature type="region of interest" description="Disordered" evidence="12">
    <location>
        <begin position="83"/>
        <end position="111"/>
    </location>
</feature>
<proteinExistence type="predicted"/>
<feature type="domain" description="RING-type" evidence="13">
    <location>
        <begin position="26"/>
        <end position="64"/>
    </location>
</feature>
<evidence type="ECO:0000256" key="5">
    <source>
        <dbReference type="ARBA" id="ARBA00022679"/>
    </source>
</evidence>
<dbReference type="WBParaSite" id="PgR075_g061_t03">
    <property type="protein sequence ID" value="PgR075_g061_t03"/>
    <property type="gene ID" value="PgR075_g061"/>
</dbReference>
<dbReference type="InterPro" id="IPR045103">
    <property type="entry name" value="RNF5/RNF185-like"/>
</dbReference>
<dbReference type="InterPro" id="IPR017907">
    <property type="entry name" value="Znf_RING_CS"/>
</dbReference>
<dbReference type="Gene3D" id="3.30.40.10">
    <property type="entry name" value="Zinc/RING finger domain, C3HC4 (zinc finger)"/>
    <property type="match status" value="1"/>
</dbReference>
<evidence type="ECO:0000256" key="10">
    <source>
        <dbReference type="ARBA" id="ARBA00023136"/>
    </source>
</evidence>
<keyword evidence="10" id="KW-0472">Membrane</keyword>
<reference evidence="15 16" key="1">
    <citation type="submission" date="2022-11" db="UniProtKB">
        <authorList>
            <consortium name="WormBaseParasite"/>
        </authorList>
    </citation>
    <scope>IDENTIFICATION</scope>
</reference>
<dbReference type="PROSITE" id="PS00518">
    <property type="entry name" value="ZF_RING_1"/>
    <property type="match status" value="1"/>
</dbReference>
<dbReference type="InterPro" id="IPR013083">
    <property type="entry name" value="Znf_RING/FYVE/PHD"/>
</dbReference>
<dbReference type="Pfam" id="PF13639">
    <property type="entry name" value="zf-RING_2"/>
    <property type="match status" value="1"/>
</dbReference>
<name>A0A915C097_PARUN</name>
<dbReference type="SUPFAM" id="SSF57850">
    <property type="entry name" value="RING/U-box"/>
    <property type="match status" value="1"/>
</dbReference>
<dbReference type="AlphaFoldDB" id="A0A915C097"/>
<keyword evidence="6" id="KW-0479">Metal-binding</keyword>
<evidence type="ECO:0000256" key="6">
    <source>
        <dbReference type="ARBA" id="ARBA00022723"/>
    </source>
</evidence>
<evidence type="ECO:0000256" key="8">
    <source>
        <dbReference type="ARBA" id="ARBA00022786"/>
    </source>
</evidence>
<evidence type="ECO:0000313" key="14">
    <source>
        <dbReference type="Proteomes" id="UP000887569"/>
    </source>
</evidence>
<sequence length="156" mass="17012">MASGIQSQEKRASEQNAVGQDSRYECNICYFEAKEPVVLICGHFFCWQCIDTWLERKSTCPVCNGDIDRNKDVITIYGKGLSQSDMVKPRPQAPTQTRTEREREMASLSQQSSSEDTLWKIGLGVMGGAVAGALLHSLFGGSSSSRERRGGGGSGL</sequence>
<keyword evidence="14" id="KW-1185">Reference proteome</keyword>
<protein>
    <recommendedName>
        <fullName evidence="4">RING-type E3 ubiquitin transferase</fullName>
        <ecNumber evidence="4">2.3.2.27</ecNumber>
    </recommendedName>
</protein>
<evidence type="ECO:0000313" key="16">
    <source>
        <dbReference type="WBParaSite" id="PgR075_g061_t03"/>
    </source>
</evidence>
<dbReference type="PANTHER" id="PTHR12313">
    <property type="entry name" value="E3 UBIQUITIN-PROTEIN LIGASE RNF5-RELATED"/>
    <property type="match status" value="1"/>
</dbReference>
<dbReference type="GO" id="GO:0006511">
    <property type="term" value="P:ubiquitin-dependent protein catabolic process"/>
    <property type="evidence" value="ECO:0007669"/>
    <property type="project" value="InterPro"/>
</dbReference>
<evidence type="ECO:0000256" key="7">
    <source>
        <dbReference type="ARBA" id="ARBA00022771"/>
    </source>
</evidence>
<organism evidence="14 16">
    <name type="scientific">Parascaris univalens</name>
    <name type="common">Nematode worm</name>
    <dbReference type="NCBI Taxonomy" id="6257"/>
    <lineage>
        <taxon>Eukaryota</taxon>
        <taxon>Metazoa</taxon>
        <taxon>Ecdysozoa</taxon>
        <taxon>Nematoda</taxon>
        <taxon>Chromadorea</taxon>
        <taxon>Rhabditida</taxon>
        <taxon>Spirurina</taxon>
        <taxon>Ascaridomorpha</taxon>
        <taxon>Ascaridoidea</taxon>
        <taxon>Ascarididae</taxon>
        <taxon>Parascaris</taxon>
    </lineage>
</organism>
<evidence type="ECO:0000256" key="1">
    <source>
        <dbReference type="ARBA" id="ARBA00000900"/>
    </source>
</evidence>
<keyword evidence="5" id="KW-0808">Transferase</keyword>
<dbReference type="PROSITE" id="PS50089">
    <property type="entry name" value="ZF_RING_2"/>
    <property type="match status" value="1"/>
</dbReference>
<evidence type="ECO:0000256" key="9">
    <source>
        <dbReference type="ARBA" id="ARBA00022833"/>
    </source>
</evidence>
<evidence type="ECO:0000256" key="12">
    <source>
        <dbReference type="SAM" id="MobiDB-lite"/>
    </source>
</evidence>
<keyword evidence="7 11" id="KW-0863">Zinc-finger</keyword>
<dbReference type="GO" id="GO:0061630">
    <property type="term" value="F:ubiquitin protein ligase activity"/>
    <property type="evidence" value="ECO:0007669"/>
    <property type="project" value="UniProtKB-EC"/>
</dbReference>